<comment type="caution">
    <text evidence="1">The sequence shown here is derived from an EMBL/GenBank/DDBJ whole genome shotgun (WGS) entry which is preliminary data.</text>
</comment>
<dbReference type="AlphaFoldDB" id="A0A484BLZ4"/>
<accession>A0A484BLZ4</accession>
<reference evidence="1 2" key="1">
    <citation type="journal article" date="2019" name="J. Hered.">
        <title>An Improved Genome Assembly for Drosophila navojoa, the Basal Species in the mojavensis Cluster.</title>
        <authorList>
            <person name="Vanderlinde T."/>
            <person name="Dupim E.G."/>
            <person name="Nazario-Yepiz N.O."/>
            <person name="Carvalho A.B."/>
        </authorList>
    </citation>
    <scope>NUCLEOTIDE SEQUENCE [LARGE SCALE GENOMIC DNA]</scope>
    <source>
        <strain evidence="1">Navoj_Jal97</strain>
        <tissue evidence="1">Whole organism</tissue>
    </source>
</reference>
<sequence>MQFSLIYLNYGDSINVTFNGNANGNGNGVGDANAKWPLLLAKISAALPVRAQSGGKPSDASALKRNYRALSFQHSTLDTPQCFRMTNVVSTFQPVPGPSSI</sequence>
<organism evidence="1 2">
    <name type="scientific">Drosophila navojoa</name>
    <name type="common">Fruit fly</name>
    <dbReference type="NCBI Taxonomy" id="7232"/>
    <lineage>
        <taxon>Eukaryota</taxon>
        <taxon>Metazoa</taxon>
        <taxon>Ecdysozoa</taxon>
        <taxon>Arthropoda</taxon>
        <taxon>Hexapoda</taxon>
        <taxon>Insecta</taxon>
        <taxon>Pterygota</taxon>
        <taxon>Neoptera</taxon>
        <taxon>Endopterygota</taxon>
        <taxon>Diptera</taxon>
        <taxon>Brachycera</taxon>
        <taxon>Muscomorpha</taxon>
        <taxon>Ephydroidea</taxon>
        <taxon>Drosophilidae</taxon>
        <taxon>Drosophila</taxon>
    </lineage>
</organism>
<name>A0A484BLZ4_DRONA</name>
<evidence type="ECO:0000313" key="1">
    <source>
        <dbReference type="EMBL" id="TDG49222.1"/>
    </source>
</evidence>
<evidence type="ECO:0000313" key="2">
    <source>
        <dbReference type="Proteomes" id="UP000295192"/>
    </source>
</evidence>
<keyword evidence="2" id="KW-1185">Reference proteome</keyword>
<protein>
    <submittedName>
        <fullName evidence="1">Uncharacterized protein</fullName>
    </submittedName>
</protein>
<dbReference type="Proteomes" id="UP000295192">
    <property type="component" value="Unassembled WGS sequence"/>
</dbReference>
<gene>
    <name evidence="1" type="ORF">AWZ03_004311</name>
</gene>
<dbReference type="EMBL" id="LSRL02000025">
    <property type="protein sequence ID" value="TDG49222.1"/>
    <property type="molecule type" value="Genomic_DNA"/>
</dbReference>
<proteinExistence type="predicted"/>